<proteinExistence type="predicted"/>
<feature type="non-terminal residue" evidence="3">
    <location>
        <position position="1"/>
    </location>
</feature>
<dbReference type="GO" id="GO:0006281">
    <property type="term" value="P:DNA repair"/>
    <property type="evidence" value="ECO:0007669"/>
    <property type="project" value="InterPro"/>
</dbReference>
<keyword evidence="4" id="KW-1185">Reference proteome</keyword>
<comment type="caution">
    <text evidence="3">The sequence shown here is derived from an EMBL/GenBank/DDBJ whole genome shotgun (WGS) entry which is preliminary data.</text>
</comment>
<dbReference type="GO" id="GO:0070182">
    <property type="term" value="F:DNA polymerase binding"/>
    <property type="evidence" value="ECO:0007669"/>
    <property type="project" value="TreeGrafter"/>
</dbReference>
<protein>
    <recommendedName>
        <fullName evidence="2">FANCI solenoid 4 domain-containing protein</fullName>
    </recommendedName>
</protein>
<reference evidence="3 4" key="1">
    <citation type="journal article" date="2015" name="Genome Biol. Evol.">
        <title>Comparative Genomics of a Bacterivorous Green Alga Reveals Evolutionary Causalities and Consequences of Phago-Mixotrophic Mode of Nutrition.</title>
        <authorList>
            <person name="Burns J.A."/>
            <person name="Paasch A."/>
            <person name="Narechania A."/>
            <person name="Kim E."/>
        </authorList>
    </citation>
    <scope>NUCLEOTIDE SEQUENCE [LARGE SCALE GENOMIC DNA]</scope>
    <source>
        <strain evidence="3 4">PLY_AMNH</strain>
    </source>
</reference>
<dbReference type="Proteomes" id="UP001190700">
    <property type="component" value="Unassembled WGS sequence"/>
</dbReference>
<feature type="compositionally biased region" description="Acidic residues" evidence="1">
    <location>
        <begin position="237"/>
        <end position="249"/>
    </location>
</feature>
<dbReference type="EMBL" id="LGRX02014844">
    <property type="protein sequence ID" value="KAK3264031.1"/>
    <property type="molecule type" value="Genomic_DNA"/>
</dbReference>
<dbReference type="AlphaFoldDB" id="A0AAE0KX53"/>
<evidence type="ECO:0000256" key="1">
    <source>
        <dbReference type="SAM" id="MobiDB-lite"/>
    </source>
</evidence>
<dbReference type="InterPro" id="IPR029314">
    <property type="entry name" value="FANCI_S4"/>
</dbReference>
<feature type="non-terminal residue" evidence="3">
    <location>
        <position position="556"/>
    </location>
</feature>
<accession>A0AAE0KX53</accession>
<evidence type="ECO:0000313" key="3">
    <source>
        <dbReference type="EMBL" id="KAK3264031.1"/>
    </source>
</evidence>
<feature type="compositionally biased region" description="Basic and acidic residues" evidence="1">
    <location>
        <begin position="224"/>
        <end position="236"/>
    </location>
</feature>
<dbReference type="PANTHER" id="PTHR21818">
    <property type="entry name" value="BC025462 PROTEIN"/>
    <property type="match status" value="1"/>
</dbReference>
<feature type="region of interest" description="Disordered" evidence="1">
    <location>
        <begin position="219"/>
        <end position="249"/>
    </location>
</feature>
<evidence type="ECO:0000313" key="4">
    <source>
        <dbReference type="Proteomes" id="UP001190700"/>
    </source>
</evidence>
<name>A0AAE0KX53_9CHLO</name>
<evidence type="ECO:0000259" key="2">
    <source>
        <dbReference type="Pfam" id="PF14678"/>
    </source>
</evidence>
<sequence>SMRRVEQRVPMLTPRCLALLLEAVVGEGVRPSRTAARATAPAALQALAPLTREPPFQAFVLQAAWQLLRAGTGSTGAPRTAWGLLGNGGQASSEGGSNIGDAQGNIAEAALVEESRQWLHLGLPLLRACEALILSATGAGQAGGVAGGKVVRKDGGDGLALVAVRCLDLLTQAASQEQLAGMLQEVLPRATPPGRQAAVAEPVAEPVAEAAFGNSSAGCQAGRDLGKGEAGEGEEKCNEEEDEQDEEAEDPMLTMQGGAAEAARGPAEAVHLRLAHLERLVVRLAQGGLPREAETLAGVVGRLAGGLPAKLAAEHTGFAERACCSALPQGCAAAEHPALARALVSLWLTLPEAPQDLKVALQLVEELHEVLGDEESDGAERSEKITVVNVRTARSVAAAVLGHAEAALEDAEWVLGAMRVGGSGGAGVTAGGGDARGAARSRVEAAVYERLDGVVQILAGMCRITELPGAVAETVLRVLTRVYKALEVAAKALLAPKGVKQALPARQFSGLVEGCARELTPQVYEFIRIMQQAECENEADGGAGKASAAQIKREAR</sequence>
<feature type="domain" description="FANCI solenoid 4" evidence="2">
    <location>
        <begin position="360"/>
        <end position="556"/>
    </location>
</feature>
<dbReference type="PANTHER" id="PTHR21818:SF0">
    <property type="entry name" value="FANCONI ANEMIA GROUP I PROTEIN"/>
    <property type="match status" value="1"/>
</dbReference>
<organism evidence="3 4">
    <name type="scientific">Cymbomonas tetramitiformis</name>
    <dbReference type="NCBI Taxonomy" id="36881"/>
    <lineage>
        <taxon>Eukaryota</taxon>
        <taxon>Viridiplantae</taxon>
        <taxon>Chlorophyta</taxon>
        <taxon>Pyramimonadophyceae</taxon>
        <taxon>Pyramimonadales</taxon>
        <taxon>Pyramimonadaceae</taxon>
        <taxon>Cymbomonas</taxon>
    </lineage>
</organism>
<gene>
    <name evidence="3" type="ORF">CYMTET_27203</name>
</gene>
<dbReference type="InterPro" id="IPR026171">
    <property type="entry name" value="FANCI"/>
</dbReference>
<dbReference type="Pfam" id="PF14678">
    <property type="entry name" value="FANCI_S4"/>
    <property type="match status" value="1"/>
</dbReference>